<comment type="pathway">
    <text evidence="2">Cofactor biosynthesis; ubiquinone biosynthesis.</text>
</comment>
<feature type="region of interest" description="Disordered" evidence="8">
    <location>
        <begin position="1"/>
        <end position="22"/>
    </location>
</feature>
<evidence type="ECO:0000256" key="1">
    <source>
        <dbReference type="ARBA" id="ARBA00001974"/>
    </source>
</evidence>
<accession>A0ABQ4QU77</accession>
<evidence type="ECO:0000256" key="3">
    <source>
        <dbReference type="ARBA" id="ARBA00005349"/>
    </source>
</evidence>
<feature type="domain" description="FAD-binding" evidence="9">
    <location>
        <begin position="28"/>
        <end position="345"/>
    </location>
</feature>
<dbReference type="InterPro" id="IPR051205">
    <property type="entry name" value="UbiH/COQ6_monooxygenase"/>
</dbReference>
<dbReference type="PRINTS" id="PR00420">
    <property type="entry name" value="RNGMNOXGNASE"/>
</dbReference>
<reference evidence="10" key="1">
    <citation type="journal article" date="2021" name="Front. Microbiol.">
        <title>Comprehensive Comparative Genomics and Phenotyping of Methylobacterium Species.</title>
        <authorList>
            <person name="Alessa O."/>
            <person name="Ogura Y."/>
            <person name="Fujitani Y."/>
            <person name="Takami H."/>
            <person name="Hayashi T."/>
            <person name="Sahin N."/>
            <person name="Tani A."/>
        </authorList>
    </citation>
    <scope>NUCLEOTIDE SEQUENCE</scope>
    <source>
        <strain evidence="10">KCTC 52305</strain>
    </source>
</reference>
<keyword evidence="10" id="KW-0830">Ubiquinone</keyword>
<comment type="cofactor">
    <cofactor evidence="1">
        <name>FAD</name>
        <dbReference type="ChEBI" id="CHEBI:57692"/>
    </cofactor>
</comment>
<dbReference type="SUPFAM" id="SSF51905">
    <property type="entry name" value="FAD/NAD(P)-binding domain"/>
    <property type="match status" value="1"/>
</dbReference>
<dbReference type="Proteomes" id="UP001055167">
    <property type="component" value="Unassembled WGS sequence"/>
</dbReference>
<reference evidence="10" key="2">
    <citation type="submission" date="2021-08" db="EMBL/GenBank/DDBJ databases">
        <authorList>
            <person name="Tani A."/>
            <person name="Ola A."/>
            <person name="Ogura Y."/>
            <person name="Katsura K."/>
            <person name="Hayashi T."/>
        </authorList>
    </citation>
    <scope>NUCLEOTIDE SEQUENCE</scope>
    <source>
        <strain evidence="10">KCTC 52305</strain>
    </source>
</reference>
<evidence type="ECO:0000256" key="5">
    <source>
        <dbReference type="ARBA" id="ARBA00022827"/>
    </source>
</evidence>
<evidence type="ECO:0000256" key="4">
    <source>
        <dbReference type="ARBA" id="ARBA00022630"/>
    </source>
</evidence>
<keyword evidence="5" id="KW-0274">FAD</keyword>
<organism evidence="10 11">
    <name type="scientific">Methylobacterium crusticola</name>
    <dbReference type="NCBI Taxonomy" id="1697972"/>
    <lineage>
        <taxon>Bacteria</taxon>
        <taxon>Pseudomonadati</taxon>
        <taxon>Pseudomonadota</taxon>
        <taxon>Alphaproteobacteria</taxon>
        <taxon>Hyphomicrobiales</taxon>
        <taxon>Methylobacteriaceae</taxon>
        <taxon>Methylobacterium</taxon>
    </lineage>
</organism>
<dbReference type="PANTHER" id="PTHR43876">
    <property type="entry name" value="UBIQUINONE BIOSYNTHESIS MONOOXYGENASE COQ6, MITOCHONDRIAL"/>
    <property type="match status" value="1"/>
</dbReference>
<evidence type="ECO:0000256" key="7">
    <source>
        <dbReference type="ARBA" id="ARBA00023033"/>
    </source>
</evidence>
<evidence type="ECO:0000256" key="8">
    <source>
        <dbReference type="SAM" id="MobiDB-lite"/>
    </source>
</evidence>
<comment type="caution">
    <text evidence="10">The sequence shown here is derived from an EMBL/GenBank/DDBJ whole genome shotgun (WGS) entry which is preliminary data.</text>
</comment>
<dbReference type="Pfam" id="PF01494">
    <property type="entry name" value="FAD_binding_3"/>
    <property type="match status" value="1"/>
</dbReference>
<keyword evidence="6" id="KW-0560">Oxidoreductase</keyword>
<evidence type="ECO:0000313" key="11">
    <source>
        <dbReference type="Proteomes" id="UP001055167"/>
    </source>
</evidence>
<keyword evidence="11" id="KW-1185">Reference proteome</keyword>
<dbReference type="InterPro" id="IPR036188">
    <property type="entry name" value="FAD/NAD-bd_sf"/>
</dbReference>
<dbReference type="InterPro" id="IPR002938">
    <property type="entry name" value="FAD-bd"/>
</dbReference>
<sequence length="421" mass="43110">MSQTGSPSDRPAAPGPAPAGPGSRDPIYDVAVVGAGAVGLAAALALARDGVRTVLVGRHAPVADGRTVALLDGSVRLITALDAWEAVAPSASPLAEMHLIDDTGSLFRPPPARFVAREIGLPAFGWNVESARLVEALRACARATPGLTLVEADAAGRTAGPDRASLALDGGGTVEARLVVAADGGASPLREAAGLAVRRWRYPQKALTTILGHARDHREVSTEFHTRQGPFTLVPLPGGRRSSLVWVAAEAEAERLAALDDAALAAAAERQAQSMLGAMRVDGPRGLVPMRGLSVPVPVAARLALIGEAAHVFPPIGAQGLNLGLRDAAALRDALVPALTGGRDPGGEAVLAGFARGRRLDAGLRGAAVDALNRSLLTAFLPADLARGAGLLALSTIAPLRRLVMREGVLPRLGTPSLMRS</sequence>
<evidence type="ECO:0000256" key="6">
    <source>
        <dbReference type="ARBA" id="ARBA00023002"/>
    </source>
</evidence>
<keyword evidence="7" id="KW-0503">Monooxygenase</keyword>
<evidence type="ECO:0000256" key="2">
    <source>
        <dbReference type="ARBA" id="ARBA00004749"/>
    </source>
</evidence>
<evidence type="ECO:0000259" key="9">
    <source>
        <dbReference type="Pfam" id="PF01494"/>
    </source>
</evidence>
<evidence type="ECO:0000313" key="10">
    <source>
        <dbReference type="EMBL" id="GJD48504.1"/>
    </source>
</evidence>
<comment type="similarity">
    <text evidence="3">Belongs to the UbiH/COQ6 family.</text>
</comment>
<feature type="compositionally biased region" description="Low complexity" evidence="8">
    <location>
        <begin position="1"/>
        <end position="12"/>
    </location>
</feature>
<protein>
    <submittedName>
        <fullName evidence="10">Ubiquinone hydroxylase UbiL</fullName>
    </submittedName>
</protein>
<dbReference type="Gene3D" id="3.50.50.60">
    <property type="entry name" value="FAD/NAD(P)-binding domain"/>
    <property type="match status" value="2"/>
</dbReference>
<dbReference type="NCBIfam" id="TIGR01988">
    <property type="entry name" value="Ubi-OHases"/>
    <property type="match status" value="1"/>
</dbReference>
<dbReference type="InterPro" id="IPR010971">
    <property type="entry name" value="UbiH/COQ6"/>
</dbReference>
<keyword evidence="4" id="KW-0285">Flavoprotein</keyword>
<gene>
    <name evidence="10" type="primary">ubiL_1</name>
    <name evidence="10" type="ORF">OPKNFCMD_1225</name>
</gene>
<dbReference type="EMBL" id="BPQH01000003">
    <property type="protein sequence ID" value="GJD48504.1"/>
    <property type="molecule type" value="Genomic_DNA"/>
</dbReference>
<dbReference type="PANTHER" id="PTHR43876:SF7">
    <property type="entry name" value="UBIQUINONE BIOSYNTHESIS MONOOXYGENASE COQ6, MITOCHONDRIAL"/>
    <property type="match status" value="1"/>
</dbReference>
<proteinExistence type="inferred from homology"/>
<name>A0ABQ4QU77_9HYPH</name>